<evidence type="ECO:0000313" key="2">
    <source>
        <dbReference type="EMBL" id="QIC66082.1"/>
    </source>
</evidence>
<sequence length="99" mass="11166">MSQLPKLGLLVLLVSMTSDTFAEDTQNLSRGELSAIIGVVNKYIYRGGEESDDPSVQFGLEYTYNSRIFLCYWGSTLNYDSSDANQDHGFEHDFYISYG</sequence>
<organism evidence="2 3">
    <name type="scientific">Acinetobacter schindleri</name>
    <dbReference type="NCBI Taxonomy" id="108981"/>
    <lineage>
        <taxon>Bacteria</taxon>
        <taxon>Pseudomonadati</taxon>
        <taxon>Pseudomonadota</taxon>
        <taxon>Gammaproteobacteria</taxon>
        <taxon>Moraxellales</taxon>
        <taxon>Moraxellaceae</taxon>
        <taxon>Acinetobacter</taxon>
    </lineage>
</organism>
<accession>A0AAE6WTB4</accession>
<evidence type="ECO:0000313" key="3">
    <source>
        <dbReference type="Proteomes" id="UP000503505"/>
    </source>
</evidence>
<reference evidence="2 3" key="1">
    <citation type="submission" date="2019-09" db="EMBL/GenBank/DDBJ databases">
        <title>Non-baumannii Acinetobacter spp. carrying blaNDM-1 isolated in China.</title>
        <authorList>
            <person name="Cui C."/>
            <person name="Chen C."/>
            <person name="Sun J."/>
            <person name="Liu Y."/>
        </authorList>
    </citation>
    <scope>NUCLEOTIDE SEQUENCE [LARGE SCALE GENOMIC DNA]</scope>
    <source>
        <strain evidence="2 3">HZE23-1</strain>
    </source>
</reference>
<feature type="signal peptide" evidence="1">
    <location>
        <begin position="1"/>
        <end position="22"/>
    </location>
</feature>
<dbReference type="RefSeq" id="WP_163170752.1">
    <property type="nucleotide sequence ID" value="NZ_CP044463.1"/>
</dbReference>
<dbReference type="Proteomes" id="UP000503505">
    <property type="component" value="Chromosome"/>
</dbReference>
<dbReference type="InterPro" id="IPR010239">
    <property type="entry name" value="CHP02001"/>
</dbReference>
<dbReference type="AlphaFoldDB" id="A0AAE6WTB4"/>
<evidence type="ECO:0000256" key="1">
    <source>
        <dbReference type="SAM" id="SignalP"/>
    </source>
</evidence>
<gene>
    <name evidence="2" type="ORF">FSC10_01260</name>
</gene>
<protein>
    <submittedName>
        <fullName evidence="2">Uncharacterized protein</fullName>
    </submittedName>
</protein>
<proteinExistence type="predicted"/>
<name>A0AAE6WTB4_9GAMM</name>
<dbReference type="EMBL" id="CP044463">
    <property type="protein sequence ID" value="QIC66082.1"/>
    <property type="molecule type" value="Genomic_DNA"/>
</dbReference>
<feature type="chain" id="PRO_5042262902" evidence="1">
    <location>
        <begin position="23"/>
        <end position="99"/>
    </location>
</feature>
<keyword evidence="1" id="KW-0732">Signal</keyword>
<dbReference type="Pfam" id="PF09694">
    <property type="entry name" value="Gcw_chp"/>
    <property type="match status" value="1"/>
</dbReference>